<evidence type="ECO:0000313" key="2">
    <source>
        <dbReference type="EMBL" id="OGC35086.1"/>
    </source>
</evidence>
<gene>
    <name evidence="2" type="ORF">A2462_05960</name>
</gene>
<name>A0A1F4TQZ7_UNCSA</name>
<comment type="caution">
    <text evidence="2">The sequence shown here is derived from an EMBL/GenBank/DDBJ whole genome shotgun (WGS) entry which is preliminary data.</text>
</comment>
<protein>
    <recommendedName>
        <fullName evidence="4">Outer membrane protein beta-barrel domain-containing protein</fullName>
    </recommendedName>
</protein>
<organism evidence="2 3">
    <name type="scientific">candidate division WOR-1 bacterium RIFOXYC2_FULL_41_25</name>
    <dbReference type="NCBI Taxonomy" id="1802586"/>
    <lineage>
        <taxon>Bacteria</taxon>
        <taxon>Bacillati</taxon>
        <taxon>Saganbacteria</taxon>
    </lineage>
</organism>
<reference evidence="2 3" key="1">
    <citation type="journal article" date="2016" name="Nat. Commun.">
        <title>Thousands of microbial genomes shed light on interconnected biogeochemical processes in an aquifer system.</title>
        <authorList>
            <person name="Anantharaman K."/>
            <person name="Brown C.T."/>
            <person name="Hug L.A."/>
            <person name="Sharon I."/>
            <person name="Castelle C.J."/>
            <person name="Probst A.J."/>
            <person name="Thomas B.C."/>
            <person name="Singh A."/>
            <person name="Wilkins M.J."/>
            <person name="Karaoz U."/>
            <person name="Brodie E.L."/>
            <person name="Williams K.H."/>
            <person name="Hubbard S.S."/>
            <person name="Banfield J.F."/>
        </authorList>
    </citation>
    <scope>NUCLEOTIDE SEQUENCE [LARGE SCALE GENOMIC DNA]</scope>
</reference>
<proteinExistence type="predicted"/>
<dbReference type="EMBL" id="MEUI01000008">
    <property type="protein sequence ID" value="OGC35086.1"/>
    <property type="molecule type" value="Genomic_DNA"/>
</dbReference>
<dbReference type="AlphaFoldDB" id="A0A1F4TQZ7"/>
<keyword evidence="1" id="KW-0732">Signal</keyword>
<dbReference type="Proteomes" id="UP000177309">
    <property type="component" value="Unassembled WGS sequence"/>
</dbReference>
<feature type="chain" id="PRO_5009514651" description="Outer membrane protein beta-barrel domain-containing protein" evidence="1">
    <location>
        <begin position="29"/>
        <end position="239"/>
    </location>
</feature>
<evidence type="ECO:0008006" key="4">
    <source>
        <dbReference type="Google" id="ProtNLM"/>
    </source>
</evidence>
<feature type="signal peptide" evidence="1">
    <location>
        <begin position="1"/>
        <end position="28"/>
    </location>
</feature>
<sequence length="239" mass="25163">MKKAVCLAVTVLSLAISIGVVCSNPVEAQNKLIRKTITKVIQPEISSVSAPTVTTVEANPTLSPAPPPPPNYDVTPVTEDKGLLGWGQNIDLGGFIQAGNGVLGFRANWLFADPWQLGSKIGLSEDAVEYKVGTGLAFGSDLNNNAINTIPLFADAVVHLKEGSLFGQDPYVGAGLNYNLYGTDSNFGTWGGQFYGGVLVDFGFASGKTGLEIGYSALRVGDIRSAKGISFSVRQPLRL</sequence>
<accession>A0A1F4TQZ7</accession>
<evidence type="ECO:0000256" key="1">
    <source>
        <dbReference type="SAM" id="SignalP"/>
    </source>
</evidence>
<evidence type="ECO:0000313" key="3">
    <source>
        <dbReference type="Proteomes" id="UP000177309"/>
    </source>
</evidence>